<organism evidence="1 2">
    <name type="scientific">Panagrolaimus sp. ES5</name>
    <dbReference type="NCBI Taxonomy" id="591445"/>
    <lineage>
        <taxon>Eukaryota</taxon>
        <taxon>Metazoa</taxon>
        <taxon>Ecdysozoa</taxon>
        <taxon>Nematoda</taxon>
        <taxon>Chromadorea</taxon>
        <taxon>Rhabditida</taxon>
        <taxon>Tylenchina</taxon>
        <taxon>Panagrolaimomorpha</taxon>
        <taxon>Panagrolaimoidea</taxon>
        <taxon>Panagrolaimidae</taxon>
        <taxon>Panagrolaimus</taxon>
    </lineage>
</organism>
<proteinExistence type="predicted"/>
<evidence type="ECO:0000313" key="2">
    <source>
        <dbReference type="WBParaSite" id="ES5_v2.g21688.t1"/>
    </source>
</evidence>
<dbReference type="WBParaSite" id="ES5_v2.g21688.t1">
    <property type="protein sequence ID" value="ES5_v2.g21688.t1"/>
    <property type="gene ID" value="ES5_v2.g21688"/>
</dbReference>
<reference evidence="2" key="1">
    <citation type="submission" date="2022-11" db="UniProtKB">
        <authorList>
            <consortium name="WormBaseParasite"/>
        </authorList>
    </citation>
    <scope>IDENTIFICATION</scope>
</reference>
<protein>
    <submittedName>
        <fullName evidence="2">Uncharacterized protein</fullName>
    </submittedName>
</protein>
<accession>A0AC34FXI1</accession>
<dbReference type="Proteomes" id="UP000887579">
    <property type="component" value="Unplaced"/>
</dbReference>
<evidence type="ECO:0000313" key="1">
    <source>
        <dbReference type="Proteomes" id="UP000887579"/>
    </source>
</evidence>
<name>A0AC34FXI1_9BILA</name>
<sequence length="106" mass="12196">MNFQKRKFGESDNKNDPSVADENNLNDSSVVGESTESKDCNISGRPPTKKQKLQVESLNQIVEAPPSFVEECNRQNITRQTVLAPNFELVKRKSWYNYSKIGYFYE</sequence>